<gene>
    <name evidence="3" type="ORF">UFOVP101_4</name>
    <name evidence="4" type="ORF">UFOVP270_53</name>
</gene>
<reference evidence="3" key="1">
    <citation type="submission" date="2020-04" db="EMBL/GenBank/DDBJ databases">
        <authorList>
            <person name="Chiriac C."/>
            <person name="Salcher M."/>
            <person name="Ghai R."/>
            <person name="Kavagutti S V."/>
        </authorList>
    </citation>
    <scope>NUCLEOTIDE SEQUENCE</scope>
</reference>
<dbReference type="EMBL" id="LR796285">
    <property type="protein sequence ID" value="CAB4134402.1"/>
    <property type="molecule type" value="Genomic_DNA"/>
</dbReference>
<organism evidence="3">
    <name type="scientific">uncultured Caudovirales phage</name>
    <dbReference type="NCBI Taxonomy" id="2100421"/>
    <lineage>
        <taxon>Viruses</taxon>
        <taxon>Duplodnaviria</taxon>
        <taxon>Heunggongvirae</taxon>
        <taxon>Uroviricota</taxon>
        <taxon>Caudoviricetes</taxon>
        <taxon>Peduoviridae</taxon>
        <taxon>Maltschvirus</taxon>
        <taxon>Maltschvirus maltsch</taxon>
    </lineage>
</organism>
<dbReference type="Pfam" id="PF20901">
    <property type="entry name" value="Sf6_terminase"/>
    <property type="match status" value="1"/>
</dbReference>
<evidence type="ECO:0008006" key="5">
    <source>
        <dbReference type="Google" id="ProtNLM"/>
    </source>
</evidence>
<dbReference type="InterPro" id="IPR048683">
    <property type="entry name" value="Sf6_terminase"/>
</dbReference>
<feature type="region of interest" description="Disordered" evidence="2">
    <location>
        <begin position="1"/>
        <end position="21"/>
    </location>
</feature>
<evidence type="ECO:0000313" key="4">
    <source>
        <dbReference type="EMBL" id="CAB4134402.1"/>
    </source>
</evidence>
<evidence type="ECO:0000313" key="3">
    <source>
        <dbReference type="EMBL" id="CAB4127962.1"/>
    </source>
</evidence>
<dbReference type="Gene3D" id="1.10.10.60">
    <property type="entry name" value="Homeodomain-like"/>
    <property type="match status" value="1"/>
</dbReference>
<evidence type="ECO:0000256" key="1">
    <source>
        <dbReference type="SAM" id="Coils"/>
    </source>
</evidence>
<keyword evidence="1" id="KW-0175">Coiled coil</keyword>
<protein>
    <recommendedName>
        <fullName evidence="5">Terminase small subunit</fullName>
    </recommendedName>
</protein>
<sequence>MAKKDDGKPKKPLTEYHQAKKEACRKLKEEAISALNKPKRPGQPTLYNQEIAAYIIDRVATTTLGLKALCESDPKLPDRDTINLWRWKHPEFSAQYLVAKQMQAHLLAEECEDIAKAQHYVEDALGQKRVDPGFIQSQRLQIDTRKWHTSKLNSTYFGDKKLVDEMRNKNDEMLAEIQALRAQLADKNKKDY</sequence>
<accession>A0A6J5L308</accession>
<dbReference type="EMBL" id="LR796232">
    <property type="protein sequence ID" value="CAB4127962.1"/>
    <property type="molecule type" value="Genomic_DNA"/>
</dbReference>
<proteinExistence type="predicted"/>
<feature type="coiled-coil region" evidence="1">
    <location>
        <begin position="163"/>
        <end position="190"/>
    </location>
</feature>
<name>A0A6J5L308_9CAUD</name>
<evidence type="ECO:0000256" key="2">
    <source>
        <dbReference type="SAM" id="MobiDB-lite"/>
    </source>
</evidence>